<dbReference type="AlphaFoldDB" id="A0AAP2DGW8"/>
<evidence type="ECO:0000256" key="3">
    <source>
        <dbReference type="ARBA" id="ARBA00022692"/>
    </source>
</evidence>
<dbReference type="Pfam" id="PF12704">
    <property type="entry name" value="MacB_PCD"/>
    <property type="match status" value="2"/>
</dbReference>
<dbReference type="RefSeq" id="WP_254094707.1">
    <property type="nucleotide sequence ID" value="NZ_JAHESC010000098.1"/>
</dbReference>
<feature type="domain" description="ABC3 transporter permease C-terminal" evidence="7">
    <location>
        <begin position="674"/>
        <end position="787"/>
    </location>
</feature>
<dbReference type="InterPro" id="IPR025857">
    <property type="entry name" value="MacB_PCD"/>
</dbReference>
<dbReference type="InterPro" id="IPR050250">
    <property type="entry name" value="Macrolide_Exporter_MacB"/>
</dbReference>
<organism evidence="9 10">
    <name type="scientific">Dawidia soli</name>
    <dbReference type="NCBI Taxonomy" id="2782352"/>
    <lineage>
        <taxon>Bacteria</taxon>
        <taxon>Pseudomonadati</taxon>
        <taxon>Bacteroidota</taxon>
        <taxon>Cytophagia</taxon>
        <taxon>Cytophagales</taxon>
        <taxon>Chryseotaleaceae</taxon>
        <taxon>Dawidia</taxon>
    </lineage>
</organism>
<evidence type="ECO:0000313" key="9">
    <source>
        <dbReference type="EMBL" id="MBT1690851.1"/>
    </source>
</evidence>
<dbReference type="InterPro" id="IPR003838">
    <property type="entry name" value="ABC3_permease_C"/>
</dbReference>
<feature type="transmembrane region" description="Helical" evidence="6">
    <location>
        <begin position="21"/>
        <end position="42"/>
    </location>
</feature>
<protein>
    <submittedName>
        <fullName evidence="9">ABC transporter permease</fullName>
    </submittedName>
</protein>
<comment type="caution">
    <text evidence="9">The sequence shown here is derived from an EMBL/GenBank/DDBJ whole genome shotgun (WGS) entry which is preliminary data.</text>
</comment>
<feature type="transmembrane region" description="Helical" evidence="6">
    <location>
        <begin position="754"/>
        <end position="778"/>
    </location>
</feature>
<comment type="subcellular location">
    <subcellularLocation>
        <location evidence="1">Cell membrane</location>
        <topology evidence="1">Multi-pass membrane protein</topology>
    </subcellularLocation>
</comment>
<evidence type="ECO:0000256" key="6">
    <source>
        <dbReference type="SAM" id="Phobius"/>
    </source>
</evidence>
<evidence type="ECO:0000256" key="1">
    <source>
        <dbReference type="ARBA" id="ARBA00004651"/>
    </source>
</evidence>
<name>A0AAP2DGW8_9BACT</name>
<feature type="domain" description="ABC3 transporter permease C-terminal" evidence="7">
    <location>
        <begin position="287"/>
        <end position="404"/>
    </location>
</feature>
<dbReference type="GO" id="GO:0005886">
    <property type="term" value="C:plasma membrane"/>
    <property type="evidence" value="ECO:0007669"/>
    <property type="project" value="UniProtKB-SubCell"/>
</dbReference>
<dbReference type="GO" id="GO:0022857">
    <property type="term" value="F:transmembrane transporter activity"/>
    <property type="evidence" value="ECO:0007669"/>
    <property type="project" value="TreeGrafter"/>
</dbReference>
<feature type="transmembrane region" description="Helical" evidence="6">
    <location>
        <begin position="723"/>
        <end position="742"/>
    </location>
</feature>
<evidence type="ECO:0000256" key="5">
    <source>
        <dbReference type="ARBA" id="ARBA00023136"/>
    </source>
</evidence>
<feature type="transmembrane region" description="Helical" evidence="6">
    <location>
        <begin position="420"/>
        <end position="444"/>
    </location>
</feature>
<feature type="transmembrane region" description="Helical" evidence="6">
    <location>
        <begin position="674"/>
        <end position="696"/>
    </location>
</feature>
<feature type="transmembrane region" description="Helical" evidence="6">
    <location>
        <begin position="327"/>
        <end position="355"/>
    </location>
</feature>
<dbReference type="PANTHER" id="PTHR30572:SF18">
    <property type="entry name" value="ABC-TYPE MACROLIDE FAMILY EXPORT SYSTEM PERMEASE COMPONENT 2"/>
    <property type="match status" value="1"/>
</dbReference>
<dbReference type="EMBL" id="JAHESC010000098">
    <property type="protein sequence ID" value="MBT1690851.1"/>
    <property type="molecule type" value="Genomic_DNA"/>
</dbReference>
<dbReference type="Pfam" id="PF02687">
    <property type="entry name" value="FtsX"/>
    <property type="match status" value="2"/>
</dbReference>
<evidence type="ECO:0000256" key="2">
    <source>
        <dbReference type="ARBA" id="ARBA00022475"/>
    </source>
</evidence>
<evidence type="ECO:0000259" key="8">
    <source>
        <dbReference type="Pfam" id="PF12704"/>
    </source>
</evidence>
<feature type="transmembrane region" description="Helical" evidence="6">
    <location>
        <begin position="282"/>
        <end position="306"/>
    </location>
</feature>
<keyword evidence="3 6" id="KW-0812">Transmembrane</keyword>
<dbReference type="Proteomes" id="UP001319180">
    <property type="component" value="Unassembled WGS sequence"/>
</dbReference>
<evidence type="ECO:0000259" key="7">
    <source>
        <dbReference type="Pfam" id="PF02687"/>
    </source>
</evidence>
<keyword evidence="10" id="KW-1185">Reference proteome</keyword>
<proteinExistence type="predicted"/>
<gene>
    <name evidence="9" type="ORF">KK078_30080</name>
</gene>
<evidence type="ECO:0000313" key="10">
    <source>
        <dbReference type="Proteomes" id="UP001319180"/>
    </source>
</evidence>
<keyword evidence="2" id="KW-1003">Cell membrane</keyword>
<feature type="domain" description="MacB-like periplasmic core" evidence="8">
    <location>
        <begin position="20"/>
        <end position="238"/>
    </location>
</feature>
<accession>A0AAP2DGW8</accession>
<sequence length="794" mass="88390">MLKNYFVAAVRNLYKNKGFSIINILGLSIGLASFVLIALYVYHESSFDRYHKNANRIYRIVENLKTENELLFQSTSSPPMGPAMQRDFPEVETYVRLLGDDMVVRRGDVIFKETSCFLADSTIFDVFSFPLIAGDARTALTEPKSIVLTREAAVRYFGNEDPIGQTLDVDGDACKVTAVMEDVPENSHFRFTLLMSFSTWSIHNKGAESSAWFWNSFNTFILLHEGADVTALRAKMKDFIDRNIEKGAMQYEDLPLQALTDIYMKETPRSWENGKRGSLSNLYILSFIGLFVLVIACFNYVNLATARASRRLKEVGLRKVLGAHRRALIAQFLSESLIVSVLATILGAGIAWAALPPFNTLLDTTLRLSIVPAHYIVGGLASLAVLLGLVSGVYPALIISGFSPLEIFRPSLRGFLSHQFFRRVLVSVQFVISITLIAGTLLVFDQLTLVRTRNLGFRKDATLLIRLNGNNDVRERMDVVKEQLSHVPGVVSVTASNRVPGEATTNLFGQLETKEGNLSPTNINTNFIDHEFLPAYGIPLVVGRNFSRDFPADDTTAFIVNETAMTDFGWTLQTAIGKRVEHSGKKGTIIGVCKDFHYRSLHDAIQPLLLTLRRQAYNTISLKVESENMPALVSDVEKLWKQIAPAYPFTYSFLEQDYNNLYQADARLGKVASVFSGLAIFVGCLGLFGLTSFAVARRVKEMSIRKVLGASVSQIILILSREFIALIVIAFVVSIPVTYYLVSRWLTNFTERISIGPVSFIIAGVSVLALAWCTVSFLSFRAARANPSEALRQE</sequence>
<evidence type="ECO:0000256" key="4">
    <source>
        <dbReference type="ARBA" id="ARBA00022989"/>
    </source>
</evidence>
<keyword evidence="5 6" id="KW-0472">Membrane</keyword>
<feature type="domain" description="MacB-like periplasmic core" evidence="8">
    <location>
        <begin position="431"/>
        <end position="638"/>
    </location>
</feature>
<feature type="transmembrane region" description="Helical" evidence="6">
    <location>
        <begin position="375"/>
        <end position="399"/>
    </location>
</feature>
<reference evidence="9 10" key="1">
    <citation type="submission" date="2021-05" db="EMBL/GenBank/DDBJ databases">
        <title>A Polyphasic approach of four new species of the genus Ohtaekwangia: Ohtaekwangia histidinii sp. nov., Ohtaekwangia cretensis sp. nov., Ohtaekwangia indiensis sp. nov., Ohtaekwangia reichenbachii sp. nov. from diverse environment.</title>
        <authorList>
            <person name="Octaviana S."/>
        </authorList>
    </citation>
    <scope>NUCLEOTIDE SEQUENCE [LARGE SCALE GENOMIC DNA]</scope>
    <source>
        <strain evidence="9 10">PWU37</strain>
    </source>
</reference>
<keyword evidence="4 6" id="KW-1133">Transmembrane helix</keyword>
<dbReference type="PANTHER" id="PTHR30572">
    <property type="entry name" value="MEMBRANE COMPONENT OF TRANSPORTER-RELATED"/>
    <property type="match status" value="1"/>
</dbReference>